<gene>
    <name evidence="1" type="ORF">SELSPUOL_01215</name>
</gene>
<accession>C9LUS8</accession>
<name>C9LUS8_SELS3</name>
<comment type="caution">
    <text evidence="1">The sequence shown here is derived from an EMBL/GenBank/DDBJ whole genome shotgun (WGS) entry which is preliminary data.</text>
</comment>
<dbReference type="EMBL" id="ACKP02000017">
    <property type="protein sequence ID" value="EEX77413.1"/>
    <property type="molecule type" value="Genomic_DNA"/>
</dbReference>
<dbReference type="Proteomes" id="UP000003505">
    <property type="component" value="Unassembled WGS sequence"/>
</dbReference>
<sequence>MNRVGERLDLLLCKQVEPFIVASWARCAALASRSVCAFCLTLEGSAKSSCLGLKALAVLWYNRSGLVF</sequence>
<organism evidence="1 2">
    <name type="scientific">Selenomonas sputigena (strain ATCC 35185 / DSM 20758 / CCUG 44933 / VPI D19B-28)</name>
    <dbReference type="NCBI Taxonomy" id="546271"/>
    <lineage>
        <taxon>Bacteria</taxon>
        <taxon>Bacillati</taxon>
        <taxon>Bacillota</taxon>
        <taxon>Negativicutes</taxon>
        <taxon>Selenomonadales</taxon>
        <taxon>Selenomonadaceae</taxon>
        <taxon>Selenomonas</taxon>
    </lineage>
</organism>
<protein>
    <submittedName>
        <fullName evidence="1">Uncharacterized protein</fullName>
    </submittedName>
</protein>
<proteinExistence type="predicted"/>
<evidence type="ECO:0000313" key="2">
    <source>
        <dbReference type="Proteomes" id="UP000003505"/>
    </source>
</evidence>
<reference evidence="1 2" key="1">
    <citation type="submission" date="2009-09" db="EMBL/GenBank/DDBJ databases">
        <authorList>
            <person name="Weinstock G."/>
            <person name="Sodergren E."/>
            <person name="Clifton S."/>
            <person name="Fulton L."/>
            <person name="Fulton B."/>
            <person name="Courtney L."/>
            <person name="Fronick C."/>
            <person name="Harrison M."/>
            <person name="Strong C."/>
            <person name="Farmer C."/>
            <person name="Delahaunty K."/>
            <person name="Markovic C."/>
            <person name="Hall O."/>
            <person name="Minx P."/>
            <person name="Tomlinson C."/>
            <person name="Mitreva M."/>
            <person name="Nelson J."/>
            <person name="Hou S."/>
            <person name="Wollam A."/>
            <person name="Pepin K.H."/>
            <person name="Johnson M."/>
            <person name="Bhonagiri V."/>
            <person name="Nash W.E."/>
            <person name="Warren W."/>
            <person name="Chinwalla A."/>
            <person name="Mardis E.R."/>
            <person name="Wilson R.K."/>
        </authorList>
    </citation>
    <scope>NUCLEOTIDE SEQUENCE [LARGE SCALE GENOMIC DNA]</scope>
    <source>
        <strain evidence="2">ATCC 35185 / DSM 20758 / VPI D19B-28</strain>
    </source>
</reference>
<dbReference type="AlphaFoldDB" id="C9LUS8"/>
<evidence type="ECO:0000313" key="1">
    <source>
        <dbReference type="EMBL" id="EEX77413.1"/>
    </source>
</evidence>